<keyword evidence="2" id="KW-1185">Reference proteome</keyword>
<dbReference type="SUPFAM" id="SSF81383">
    <property type="entry name" value="F-box domain"/>
    <property type="match status" value="1"/>
</dbReference>
<dbReference type="Proteomes" id="UP000054477">
    <property type="component" value="Unassembled WGS sequence"/>
</dbReference>
<evidence type="ECO:0000313" key="1">
    <source>
        <dbReference type="EMBL" id="KIK05081.1"/>
    </source>
</evidence>
<protein>
    <recommendedName>
        <fullName evidence="3">F-box domain-containing protein</fullName>
    </recommendedName>
</protein>
<name>A0A0C9XJ78_9AGAR</name>
<evidence type="ECO:0008006" key="3">
    <source>
        <dbReference type="Google" id="ProtNLM"/>
    </source>
</evidence>
<sequence>MDSDMDSPRKSLCLTGIGKLLSEGSFDLLTHIQLLLDPVDILGLRFTCKHLSGASRSRIVWMNAVRNVSIAQGAFLPSFPLEQMSLDDLEHAALSPRRLRARFQKADRTTPFLTRLFTPHLQGADLGPNSIFTVKLVPGGRFLLTSNRKGELHLWDIGYNAAGHMKIFPIATLAGSKATPNSRFDHIGPASNSDSLYVFTEQDERISCYEIYPTSEDPHFSRLGTLSVDGENNQTNISKDYLVYYQHDESILTVWKYAAQGLGVSWVVSHPGDLYEMFIFDKNVITFHDTDFCLWTIPDLTPLIDGHATLIELKPKLRLAYLSVDEGGPKVALPSHWLPGLAQNQFGVYCDGIPTIALYHIKSIDNSQDPDLPNILPIHSGSVQSSQSPFYREIDDLRPLHVTEDGFLQTWSKRGNHIVVGIISRPSPNNPTGSFVRSSIWTGSGRGLLYDFCPMAGRLIVRFLGPDGVPEIQIVDFILPRSFL</sequence>
<accession>A0A0C9XJ78</accession>
<dbReference type="EMBL" id="KN838563">
    <property type="protein sequence ID" value="KIK05081.1"/>
    <property type="molecule type" value="Genomic_DNA"/>
</dbReference>
<reference evidence="2" key="2">
    <citation type="submission" date="2015-01" db="EMBL/GenBank/DDBJ databases">
        <title>Evolutionary Origins and Diversification of the Mycorrhizal Mutualists.</title>
        <authorList>
            <consortium name="DOE Joint Genome Institute"/>
            <consortium name="Mycorrhizal Genomics Consortium"/>
            <person name="Kohler A."/>
            <person name="Kuo A."/>
            <person name="Nagy L.G."/>
            <person name="Floudas D."/>
            <person name="Copeland A."/>
            <person name="Barry K.W."/>
            <person name="Cichocki N."/>
            <person name="Veneault-Fourrey C."/>
            <person name="LaButti K."/>
            <person name="Lindquist E.A."/>
            <person name="Lipzen A."/>
            <person name="Lundell T."/>
            <person name="Morin E."/>
            <person name="Murat C."/>
            <person name="Riley R."/>
            <person name="Ohm R."/>
            <person name="Sun H."/>
            <person name="Tunlid A."/>
            <person name="Henrissat B."/>
            <person name="Grigoriev I.V."/>
            <person name="Hibbett D.S."/>
            <person name="Martin F."/>
        </authorList>
    </citation>
    <scope>NUCLEOTIDE SEQUENCE [LARGE SCALE GENOMIC DNA]</scope>
    <source>
        <strain evidence="2">LaAM-08-1</strain>
    </source>
</reference>
<dbReference type="AlphaFoldDB" id="A0A0C9XJ78"/>
<dbReference type="OrthoDB" id="2688364at2759"/>
<dbReference type="HOGENOM" id="CLU_033171_0_0_1"/>
<evidence type="ECO:0000313" key="2">
    <source>
        <dbReference type="Proteomes" id="UP000054477"/>
    </source>
</evidence>
<gene>
    <name evidence="1" type="ORF">K443DRAFT_91880</name>
</gene>
<reference evidence="1 2" key="1">
    <citation type="submission" date="2014-04" db="EMBL/GenBank/DDBJ databases">
        <authorList>
            <consortium name="DOE Joint Genome Institute"/>
            <person name="Kuo A."/>
            <person name="Kohler A."/>
            <person name="Nagy L.G."/>
            <person name="Floudas D."/>
            <person name="Copeland A."/>
            <person name="Barry K.W."/>
            <person name="Cichocki N."/>
            <person name="Veneault-Fourrey C."/>
            <person name="LaButti K."/>
            <person name="Lindquist E.A."/>
            <person name="Lipzen A."/>
            <person name="Lundell T."/>
            <person name="Morin E."/>
            <person name="Murat C."/>
            <person name="Sun H."/>
            <person name="Tunlid A."/>
            <person name="Henrissat B."/>
            <person name="Grigoriev I.V."/>
            <person name="Hibbett D.S."/>
            <person name="Martin F."/>
            <person name="Nordberg H.P."/>
            <person name="Cantor M.N."/>
            <person name="Hua S.X."/>
        </authorList>
    </citation>
    <scope>NUCLEOTIDE SEQUENCE [LARGE SCALE GENOMIC DNA]</scope>
    <source>
        <strain evidence="1 2">LaAM-08-1</strain>
    </source>
</reference>
<organism evidence="1 2">
    <name type="scientific">Laccaria amethystina LaAM-08-1</name>
    <dbReference type="NCBI Taxonomy" id="1095629"/>
    <lineage>
        <taxon>Eukaryota</taxon>
        <taxon>Fungi</taxon>
        <taxon>Dikarya</taxon>
        <taxon>Basidiomycota</taxon>
        <taxon>Agaricomycotina</taxon>
        <taxon>Agaricomycetes</taxon>
        <taxon>Agaricomycetidae</taxon>
        <taxon>Agaricales</taxon>
        <taxon>Agaricineae</taxon>
        <taxon>Hydnangiaceae</taxon>
        <taxon>Laccaria</taxon>
    </lineage>
</organism>
<dbReference type="InterPro" id="IPR036047">
    <property type="entry name" value="F-box-like_dom_sf"/>
</dbReference>
<proteinExistence type="predicted"/>